<dbReference type="EMBL" id="BKCJ010006326">
    <property type="protein sequence ID" value="GEU71555.1"/>
    <property type="molecule type" value="Genomic_DNA"/>
</dbReference>
<reference evidence="1" key="1">
    <citation type="journal article" date="2019" name="Sci. Rep.">
        <title>Draft genome of Tanacetum cinerariifolium, the natural source of mosquito coil.</title>
        <authorList>
            <person name="Yamashiro T."/>
            <person name="Shiraishi A."/>
            <person name="Satake H."/>
            <person name="Nakayama K."/>
        </authorList>
    </citation>
    <scope>NUCLEOTIDE SEQUENCE</scope>
</reference>
<organism evidence="1">
    <name type="scientific">Tanacetum cinerariifolium</name>
    <name type="common">Dalmatian daisy</name>
    <name type="synonym">Chrysanthemum cinerariifolium</name>
    <dbReference type="NCBI Taxonomy" id="118510"/>
    <lineage>
        <taxon>Eukaryota</taxon>
        <taxon>Viridiplantae</taxon>
        <taxon>Streptophyta</taxon>
        <taxon>Embryophyta</taxon>
        <taxon>Tracheophyta</taxon>
        <taxon>Spermatophyta</taxon>
        <taxon>Magnoliopsida</taxon>
        <taxon>eudicotyledons</taxon>
        <taxon>Gunneridae</taxon>
        <taxon>Pentapetalae</taxon>
        <taxon>asterids</taxon>
        <taxon>campanulids</taxon>
        <taxon>Asterales</taxon>
        <taxon>Asteraceae</taxon>
        <taxon>Asteroideae</taxon>
        <taxon>Anthemideae</taxon>
        <taxon>Anthemidinae</taxon>
        <taxon>Tanacetum</taxon>
    </lineage>
</organism>
<proteinExistence type="predicted"/>
<protein>
    <submittedName>
        <fullName evidence="1">RNA-directed DNA polymerase, eukaryota</fullName>
    </submittedName>
</protein>
<dbReference type="Gene3D" id="3.60.10.10">
    <property type="entry name" value="Endonuclease/exonuclease/phosphatase"/>
    <property type="match status" value="1"/>
</dbReference>
<dbReference type="AlphaFoldDB" id="A0A6L2MH78"/>
<dbReference type="SUPFAM" id="SSF56219">
    <property type="entry name" value="DNase I-like"/>
    <property type="match status" value="1"/>
</dbReference>
<evidence type="ECO:0000313" key="1">
    <source>
        <dbReference type="EMBL" id="GEU71555.1"/>
    </source>
</evidence>
<gene>
    <name evidence="1" type="ORF">Tci_043533</name>
</gene>
<name>A0A6L2MH78_TANCI</name>
<dbReference type="InterPro" id="IPR036691">
    <property type="entry name" value="Endo/exonu/phosph_ase_sf"/>
</dbReference>
<accession>A0A6L2MH78</accession>
<sequence>MKILLISVYAPQSLSVKRLLWNYLSSLITRWNEECLVMGDFNEVRRMKERWGLVFNARGADVFNSFISGSGLTECQLEGIAKSDLLLNNIDEVFNGKIVRGRDKPMITLLEYIREYCMKRIVDVQSVIDKCTGSNNAEAIGSASRQAQQAEPLVGQDGLGGSGVGVVIGLSVADGAGGAGVGVGSQEVPLNNNIRKQSGDLVEMPSEAVEQEMDDHIPGEIDGAKGEQVLNHVVKKGNFEFLVCKQVVNHGGDGLVYKERPLKRKRVYAE</sequence>
<dbReference type="GO" id="GO:0003964">
    <property type="term" value="F:RNA-directed DNA polymerase activity"/>
    <property type="evidence" value="ECO:0007669"/>
    <property type="project" value="UniProtKB-KW"/>
</dbReference>
<keyword evidence="1" id="KW-0695">RNA-directed DNA polymerase</keyword>
<keyword evidence="1" id="KW-0808">Transferase</keyword>
<keyword evidence="1" id="KW-0548">Nucleotidyltransferase</keyword>
<comment type="caution">
    <text evidence="1">The sequence shown here is derived from an EMBL/GenBank/DDBJ whole genome shotgun (WGS) entry which is preliminary data.</text>
</comment>